<feature type="transmembrane region" description="Helical" evidence="6">
    <location>
        <begin position="396"/>
        <end position="414"/>
    </location>
</feature>
<dbReference type="PANTHER" id="PTHR30250:SF11">
    <property type="entry name" value="O-ANTIGEN TRANSPORTER-RELATED"/>
    <property type="match status" value="1"/>
</dbReference>
<comment type="caution">
    <text evidence="7">The sequence shown here is derived from an EMBL/GenBank/DDBJ whole genome shotgun (WGS) entry which is preliminary data.</text>
</comment>
<feature type="transmembrane region" description="Helical" evidence="6">
    <location>
        <begin position="77"/>
        <end position="98"/>
    </location>
</feature>
<evidence type="ECO:0000256" key="5">
    <source>
        <dbReference type="ARBA" id="ARBA00023136"/>
    </source>
</evidence>
<dbReference type="Proteomes" id="UP000256405">
    <property type="component" value="Unassembled WGS sequence"/>
</dbReference>
<feature type="transmembrane region" description="Helical" evidence="6">
    <location>
        <begin position="181"/>
        <end position="202"/>
    </location>
</feature>
<evidence type="ECO:0000256" key="4">
    <source>
        <dbReference type="ARBA" id="ARBA00022989"/>
    </source>
</evidence>
<evidence type="ECO:0000256" key="1">
    <source>
        <dbReference type="ARBA" id="ARBA00004651"/>
    </source>
</evidence>
<keyword evidence="8" id="KW-1185">Reference proteome</keyword>
<accession>A0A3E0DYE1</accession>
<feature type="transmembrane region" description="Helical" evidence="6">
    <location>
        <begin position="367"/>
        <end position="390"/>
    </location>
</feature>
<evidence type="ECO:0000256" key="6">
    <source>
        <dbReference type="SAM" id="Phobius"/>
    </source>
</evidence>
<dbReference type="PANTHER" id="PTHR30250">
    <property type="entry name" value="PST FAMILY PREDICTED COLANIC ACID TRANSPORTER"/>
    <property type="match status" value="1"/>
</dbReference>
<feature type="transmembrane region" description="Helical" evidence="6">
    <location>
        <begin position="118"/>
        <end position="138"/>
    </location>
</feature>
<feature type="transmembrane region" description="Helical" evidence="6">
    <location>
        <begin position="150"/>
        <end position="169"/>
    </location>
</feature>
<gene>
    <name evidence="7" type="ORF">C8N25_107109</name>
</gene>
<feature type="transmembrane region" description="Helical" evidence="6">
    <location>
        <begin position="305"/>
        <end position="326"/>
    </location>
</feature>
<evidence type="ECO:0000256" key="2">
    <source>
        <dbReference type="ARBA" id="ARBA00022475"/>
    </source>
</evidence>
<keyword evidence="3 6" id="KW-0812">Transmembrane</keyword>
<evidence type="ECO:0000313" key="7">
    <source>
        <dbReference type="EMBL" id="REG90370.1"/>
    </source>
</evidence>
<organism evidence="7 8">
    <name type="scientific">Algoriphagus antarcticus</name>
    <dbReference type="NCBI Taxonomy" id="238540"/>
    <lineage>
        <taxon>Bacteria</taxon>
        <taxon>Pseudomonadati</taxon>
        <taxon>Bacteroidota</taxon>
        <taxon>Cytophagia</taxon>
        <taxon>Cytophagales</taxon>
        <taxon>Cyclobacteriaceae</taxon>
        <taxon>Algoriphagus</taxon>
    </lineage>
</organism>
<feature type="transmembrane region" description="Helical" evidence="6">
    <location>
        <begin position="12"/>
        <end position="33"/>
    </location>
</feature>
<evidence type="ECO:0000313" key="8">
    <source>
        <dbReference type="Proteomes" id="UP000256405"/>
    </source>
</evidence>
<keyword evidence="4 6" id="KW-1133">Transmembrane helix</keyword>
<dbReference type="EMBL" id="QUNF01000007">
    <property type="protein sequence ID" value="REG90370.1"/>
    <property type="molecule type" value="Genomic_DNA"/>
</dbReference>
<feature type="transmembrane region" description="Helical" evidence="6">
    <location>
        <begin position="214"/>
        <end position="236"/>
    </location>
</feature>
<protein>
    <submittedName>
        <fullName evidence="7">O-antigen/teichoic acid export membrane protein</fullName>
    </submittedName>
</protein>
<dbReference type="AlphaFoldDB" id="A0A3E0DYE1"/>
<reference evidence="7 8" key="1">
    <citation type="submission" date="2018-08" db="EMBL/GenBank/DDBJ databases">
        <title>Genomic Encyclopedia of Archaeal and Bacterial Type Strains, Phase II (KMG-II): from individual species to whole genera.</title>
        <authorList>
            <person name="Goeker M."/>
        </authorList>
    </citation>
    <scope>NUCLEOTIDE SEQUENCE [LARGE SCALE GENOMIC DNA]</scope>
    <source>
        <strain evidence="7 8">DSM 15986</strain>
    </source>
</reference>
<feature type="transmembrane region" description="Helical" evidence="6">
    <location>
        <begin position="426"/>
        <end position="445"/>
    </location>
</feature>
<keyword evidence="2" id="KW-1003">Cell membrane</keyword>
<feature type="transmembrane region" description="Helical" evidence="6">
    <location>
        <begin position="242"/>
        <end position="266"/>
    </location>
</feature>
<feature type="transmembrane region" description="Helical" evidence="6">
    <location>
        <begin position="45"/>
        <end position="65"/>
    </location>
</feature>
<dbReference type="InterPro" id="IPR050833">
    <property type="entry name" value="Poly_Biosynth_Transport"/>
</dbReference>
<comment type="subcellular location">
    <subcellularLocation>
        <location evidence="1">Cell membrane</location>
        <topology evidence="1">Multi-pass membrane protein</topology>
    </subcellularLocation>
</comment>
<proteinExistence type="predicted"/>
<name>A0A3E0DYE1_9BACT</name>
<dbReference type="OrthoDB" id="88014at2"/>
<dbReference type="GO" id="GO:0005886">
    <property type="term" value="C:plasma membrane"/>
    <property type="evidence" value="ECO:0007669"/>
    <property type="project" value="UniProtKB-SubCell"/>
</dbReference>
<dbReference type="RefSeq" id="WP_086539884.1">
    <property type="nucleotide sequence ID" value="NZ_MSSW01000004.1"/>
</dbReference>
<feature type="transmembrane region" description="Helical" evidence="6">
    <location>
        <begin position="338"/>
        <end position="360"/>
    </location>
</feature>
<sequence>MGKVAKQSIQTTIFSYLGVVIGYVNVLWLYPYALDASQLGTFRTIQDLGLLFVPFAQLGVGHGITRFFPQLKSNQSAFLSYGLVLSLAGFALVSTIFLGFKNQIIDLFAVNSPEVIDFFGVVLLITLFALLSSVLDAYSRSFLKVAVPTLVREVFLRLLTGILVGSYLLQWITFPQVMQGLIAVYGFALLGVLVYLLWLGVLKFDFRWNNFPKGFRTSFIQFSLITFLATAASTLIMKIDSIMVSSMISLEANAIYTIAFSMALVIELPRRAISQVVMPVIADHFAKGNHEEINRLYKQISNRQLYICLLLFIGLWSNLDALYYFIPNREIYEAGKHVVILIGLGKLFDVMFSVNGEILVFSKHYRFNLIATIGMSILIIGLNYLLIPIYGIDGAAMASVAVMFLFNLVKYLFLKIKLGFDPFSTETVKIIFVGFMAFTPGYLNFFSLSPLPNILVTSLLVFGTYLFFSRLLGVGTEEWEWVKNRIKKSGS</sequence>
<evidence type="ECO:0000256" key="3">
    <source>
        <dbReference type="ARBA" id="ARBA00022692"/>
    </source>
</evidence>
<feature type="transmembrane region" description="Helical" evidence="6">
    <location>
        <begin position="451"/>
        <end position="468"/>
    </location>
</feature>
<keyword evidence="5 6" id="KW-0472">Membrane</keyword>